<keyword evidence="2 5" id="KW-0812">Transmembrane</keyword>
<dbReference type="Proteomes" id="UP000243217">
    <property type="component" value="Unassembled WGS sequence"/>
</dbReference>
<dbReference type="OrthoDB" id="75212at2759"/>
<evidence type="ECO:0000313" key="7">
    <source>
        <dbReference type="EMBL" id="OQR88570.1"/>
    </source>
</evidence>
<proteinExistence type="predicted"/>
<accession>A0A1V9YSJ1</accession>
<dbReference type="InterPro" id="IPR011527">
    <property type="entry name" value="ABC1_TM_dom"/>
</dbReference>
<dbReference type="GO" id="GO:0005743">
    <property type="term" value="C:mitochondrial inner membrane"/>
    <property type="evidence" value="ECO:0007669"/>
    <property type="project" value="TreeGrafter"/>
</dbReference>
<dbReference type="Pfam" id="PF00005">
    <property type="entry name" value="ABC_tran"/>
    <property type="match status" value="1"/>
</dbReference>
<evidence type="ECO:0000259" key="6">
    <source>
        <dbReference type="PROSITE" id="PS50929"/>
    </source>
</evidence>
<keyword evidence="7" id="KW-0547">Nucleotide-binding</keyword>
<keyword evidence="7" id="KW-0067">ATP-binding</keyword>
<dbReference type="SUPFAM" id="SSF52540">
    <property type="entry name" value="P-loop containing nucleoside triphosphate hydrolases"/>
    <property type="match status" value="1"/>
</dbReference>
<dbReference type="InterPro" id="IPR003439">
    <property type="entry name" value="ABC_transporter-like_ATP-bd"/>
</dbReference>
<evidence type="ECO:0000256" key="2">
    <source>
        <dbReference type="ARBA" id="ARBA00022692"/>
    </source>
</evidence>
<evidence type="ECO:0000256" key="3">
    <source>
        <dbReference type="ARBA" id="ARBA00022989"/>
    </source>
</evidence>
<dbReference type="EMBL" id="JNBS01003128">
    <property type="protein sequence ID" value="OQR88570.1"/>
    <property type="molecule type" value="Genomic_DNA"/>
</dbReference>
<dbReference type="GO" id="GO:0015421">
    <property type="term" value="F:ABC-type oligopeptide transporter activity"/>
    <property type="evidence" value="ECO:0007669"/>
    <property type="project" value="TreeGrafter"/>
</dbReference>
<dbReference type="SUPFAM" id="SSF90123">
    <property type="entry name" value="ABC transporter transmembrane region"/>
    <property type="match status" value="1"/>
</dbReference>
<dbReference type="InterPro" id="IPR036640">
    <property type="entry name" value="ABC1_TM_sf"/>
</dbReference>
<organism evidence="7 8">
    <name type="scientific">Thraustotheca clavata</name>
    <dbReference type="NCBI Taxonomy" id="74557"/>
    <lineage>
        <taxon>Eukaryota</taxon>
        <taxon>Sar</taxon>
        <taxon>Stramenopiles</taxon>
        <taxon>Oomycota</taxon>
        <taxon>Saprolegniomycetes</taxon>
        <taxon>Saprolegniales</taxon>
        <taxon>Achlyaceae</taxon>
        <taxon>Thraustotheca</taxon>
    </lineage>
</organism>
<dbReference type="Gene3D" id="3.40.50.300">
    <property type="entry name" value="P-loop containing nucleotide triphosphate hydrolases"/>
    <property type="match status" value="1"/>
</dbReference>
<dbReference type="STRING" id="74557.A0A1V9YSJ1"/>
<name>A0A1V9YSJ1_9STRA</name>
<reference evidence="7 8" key="1">
    <citation type="journal article" date="2014" name="Genome Biol. Evol.">
        <title>The secreted proteins of Achlya hypogyna and Thraustotheca clavata identify the ancestral oomycete secretome and reveal gene acquisitions by horizontal gene transfer.</title>
        <authorList>
            <person name="Misner I."/>
            <person name="Blouin N."/>
            <person name="Leonard G."/>
            <person name="Richards T.A."/>
            <person name="Lane C.E."/>
        </authorList>
    </citation>
    <scope>NUCLEOTIDE SEQUENCE [LARGE SCALE GENOMIC DNA]</scope>
    <source>
        <strain evidence="7 8">ATCC 34112</strain>
    </source>
</reference>
<feature type="transmembrane region" description="Helical" evidence="5">
    <location>
        <begin position="57"/>
        <end position="81"/>
    </location>
</feature>
<protein>
    <submittedName>
        <fullName evidence="7">ATP-binding Cassette (ABC) Superfamily</fullName>
    </submittedName>
</protein>
<keyword evidence="3 5" id="KW-1133">Transmembrane helix</keyword>
<evidence type="ECO:0000256" key="4">
    <source>
        <dbReference type="ARBA" id="ARBA00023136"/>
    </source>
</evidence>
<sequence length="481" mass="52538">MESPTKTKETSVYVGVHTPKHKEIIDNDTTKPIDDDDDPDLKFSFMSLYRFAQPGDWVWMGIGLIMSIVAGVAFPFMAIIFGDALNSFAPYDQSAINTSAIDFLILAIVLLVTGYGSYAAFAIAAERQMKALRREVLKHIMYQEMGWYDKRDASELASRISGDTVKIKDGMGQKLGEALRFTFQFIGGYIIGFYKGWNVALAMCAVMPVMAISLTWLIKRLRESTERSQQVYASAGAVAEETIGAMRTIASLNGEPRAIKRYDEKVLNAEAENLALAKTVSLALGFFIMSMWFTYTIGLWYGGYLVSNQNGAVHSIGSVFSAFYGVLTGTMSLAQISPNISAVASAKGAAFALFKILARPSKIDAANLDGEVPESCEGHIQVNNLVFSYPTRPEEIVLRGYSLTIETGQTVALVGSSGSGKSTLVALLERFYEPTSGQILLDGRDITRLQLKWLRSQIGLVSQEPVLFATTILENIAAGGD</sequence>
<comment type="subcellular location">
    <subcellularLocation>
        <location evidence="1">Membrane</location>
        <topology evidence="1">Multi-pass membrane protein</topology>
    </subcellularLocation>
</comment>
<dbReference type="CDD" id="cd18577">
    <property type="entry name" value="ABC_6TM_Pgp_ABCB1_D1_like"/>
    <property type="match status" value="1"/>
</dbReference>
<dbReference type="AlphaFoldDB" id="A0A1V9YSJ1"/>
<feature type="transmembrane region" description="Helical" evidence="5">
    <location>
        <begin position="200"/>
        <end position="218"/>
    </location>
</feature>
<dbReference type="Pfam" id="PF00664">
    <property type="entry name" value="ABC_membrane"/>
    <property type="match status" value="1"/>
</dbReference>
<dbReference type="InterPro" id="IPR039421">
    <property type="entry name" value="Type_1_exporter"/>
</dbReference>
<dbReference type="Gene3D" id="1.20.1560.10">
    <property type="entry name" value="ABC transporter type 1, transmembrane domain"/>
    <property type="match status" value="1"/>
</dbReference>
<comment type="caution">
    <text evidence="7">The sequence shown here is derived from an EMBL/GenBank/DDBJ whole genome shotgun (WGS) entry which is preliminary data.</text>
</comment>
<dbReference type="GO" id="GO:0090374">
    <property type="term" value="P:oligopeptide export from mitochondrion"/>
    <property type="evidence" value="ECO:0007669"/>
    <property type="project" value="TreeGrafter"/>
</dbReference>
<feature type="transmembrane region" description="Helical" evidence="5">
    <location>
        <begin position="313"/>
        <end position="334"/>
    </location>
</feature>
<dbReference type="GO" id="GO:0016887">
    <property type="term" value="F:ATP hydrolysis activity"/>
    <property type="evidence" value="ECO:0007669"/>
    <property type="project" value="InterPro"/>
</dbReference>
<feature type="domain" description="ABC transmembrane type-1" evidence="6">
    <location>
        <begin position="62"/>
        <end position="345"/>
    </location>
</feature>
<keyword evidence="8" id="KW-1185">Reference proteome</keyword>
<evidence type="ECO:0000256" key="5">
    <source>
        <dbReference type="SAM" id="Phobius"/>
    </source>
</evidence>
<keyword evidence="4 5" id="KW-0472">Membrane</keyword>
<dbReference type="GO" id="GO:0005524">
    <property type="term" value="F:ATP binding"/>
    <property type="evidence" value="ECO:0007669"/>
    <property type="project" value="UniProtKB-KW"/>
</dbReference>
<gene>
    <name evidence="7" type="ORF">THRCLA_10237</name>
</gene>
<dbReference type="PROSITE" id="PS50929">
    <property type="entry name" value="ABC_TM1F"/>
    <property type="match status" value="1"/>
</dbReference>
<evidence type="ECO:0000313" key="8">
    <source>
        <dbReference type="Proteomes" id="UP000243217"/>
    </source>
</evidence>
<dbReference type="PANTHER" id="PTHR43394">
    <property type="entry name" value="ATP-DEPENDENT PERMEASE MDL1, MITOCHONDRIAL"/>
    <property type="match status" value="1"/>
</dbReference>
<feature type="non-terminal residue" evidence="7">
    <location>
        <position position="481"/>
    </location>
</feature>
<dbReference type="PANTHER" id="PTHR43394:SF1">
    <property type="entry name" value="ATP-BINDING CASSETTE SUB-FAMILY B MEMBER 10, MITOCHONDRIAL"/>
    <property type="match status" value="1"/>
</dbReference>
<feature type="transmembrane region" description="Helical" evidence="5">
    <location>
        <begin position="282"/>
        <end position="301"/>
    </location>
</feature>
<evidence type="ECO:0000256" key="1">
    <source>
        <dbReference type="ARBA" id="ARBA00004141"/>
    </source>
</evidence>
<feature type="transmembrane region" description="Helical" evidence="5">
    <location>
        <begin position="101"/>
        <end position="124"/>
    </location>
</feature>
<dbReference type="InterPro" id="IPR027417">
    <property type="entry name" value="P-loop_NTPase"/>
</dbReference>